<dbReference type="SUPFAM" id="SSF55781">
    <property type="entry name" value="GAF domain-like"/>
    <property type="match status" value="1"/>
</dbReference>
<dbReference type="Gene3D" id="3.30.450.40">
    <property type="match status" value="1"/>
</dbReference>
<gene>
    <name evidence="3" type="ORF">SAMN05216174_105357</name>
</gene>
<protein>
    <submittedName>
        <fullName evidence="3">GAF domain-containing protein</fullName>
    </submittedName>
</protein>
<name>A0A1G6QLA4_9PSEU</name>
<dbReference type="AlphaFoldDB" id="A0A1G6QLA4"/>
<evidence type="ECO:0000313" key="4">
    <source>
        <dbReference type="Proteomes" id="UP000199501"/>
    </source>
</evidence>
<feature type="domain" description="GAF" evidence="2">
    <location>
        <begin position="7"/>
        <end position="92"/>
    </location>
</feature>
<reference evidence="4" key="1">
    <citation type="submission" date="2016-10" db="EMBL/GenBank/DDBJ databases">
        <authorList>
            <person name="Varghese N."/>
            <person name="Submissions S."/>
        </authorList>
    </citation>
    <scope>NUCLEOTIDE SEQUENCE [LARGE SCALE GENOMIC DNA]</scope>
    <source>
        <strain evidence="4">IBRC-M 10403</strain>
    </source>
</reference>
<keyword evidence="1" id="KW-0812">Transmembrane</keyword>
<keyword evidence="1" id="KW-1133">Transmembrane helix</keyword>
<dbReference type="InterPro" id="IPR029016">
    <property type="entry name" value="GAF-like_dom_sf"/>
</dbReference>
<dbReference type="STRING" id="1271860.SAMN05216174_105357"/>
<proteinExistence type="predicted"/>
<dbReference type="InterPro" id="IPR003018">
    <property type="entry name" value="GAF"/>
</dbReference>
<evidence type="ECO:0000256" key="1">
    <source>
        <dbReference type="SAM" id="Phobius"/>
    </source>
</evidence>
<dbReference type="Pfam" id="PF01590">
    <property type="entry name" value="GAF"/>
    <property type="match status" value="1"/>
</dbReference>
<evidence type="ECO:0000259" key="2">
    <source>
        <dbReference type="Pfam" id="PF01590"/>
    </source>
</evidence>
<sequence>MPSRSAGLGGLVAQTAQPYATRDYFADKRFRHTDPIDSSVHDEGLAAILGVPLALGSKVIGVLFAADRARRDFSPDEVALLSSLADHAAIAIDNAHLLDETRQTRAELDRANATISAHNAAMRRAEDAHDKLMDLVPRGGIAVHDAGGTELARVGTSVARPPKEAVAACAPQVGLCPHRTRGCARYRQDKSCWALFC</sequence>
<keyword evidence="1" id="KW-0472">Membrane</keyword>
<feature type="transmembrane region" description="Helical" evidence="1">
    <location>
        <begin position="45"/>
        <end position="66"/>
    </location>
</feature>
<evidence type="ECO:0000313" key="3">
    <source>
        <dbReference type="EMBL" id="SDC92991.1"/>
    </source>
</evidence>
<dbReference type="EMBL" id="FMZZ01000005">
    <property type="protein sequence ID" value="SDC92991.1"/>
    <property type="molecule type" value="Genomic_DNA"/>
</dbReference>
<accession>A0A1G6QLA4</accession>
<organism evidence="3 4">
    <name type="scientific">Actinokineospora iranica</name>
    <dbReference type="NCBI Taxonomy" id="1271860"/>
    <lineage>
        <taxon>Bacteria</taxon>
        <taxon>Bacillati</taxon>
        <taxon>Actinomycetota</taxon>
        <taxon>Actinomycetes</taxon>
        <taxon>Pseudonocardiales</taxon>
        <taxon>Pseudonocardiaceae</taxon>
        <taxon>Actinokineospora</taxon>
    </lineage>
</organism>
<dbReference type="Proteomes" id="UP000199501">
    <property type="component" value="Unassembled WGS sequence"/>
</dbReference>
<keyword evidence="4" id="KW-1185">Reference proteome</keyword>